<sequence length="668" mass="73068">MAITETVTIINNSGKIISTVRTPHVEEAVAAGRRVGEADDARQRRGVGLALARERLGRQGRREALLLVEVLVEEQLRKVVVAHVHGDEDAALALRRERGKQLFGVFKEAKACYQEKKAAIKADKAAIKRAQTFDVSRDIHAQAPPPPPSAHNRAYVYDDYIEYQEDARSRASHRSHRTSRTKRSQSQTSRRTRGDVEYHARPALTASNLKTHSEVSSVAPSRVPRTIDYRSPYAETAPRDMALSRPTLHHYTTAPTATESLADSTTIRGVPAPSMRAAPAPPEPGHLARAATFDVAPRRKEKEIDMNLAYGNIPPDLESRTDLDPAYKEAEAKTLIGRVESLLDEAECVGYSATTMIKRLQADPNAAAAVALSLAELSKLLKTMSPAFLGLLKGGSPAVFALLASPQFLIAAGAAVGMTVVMFGGWKIVKQIKDAQAQKEAIAAEAMAFEALPEPAPQVYAPSSVHPEMTGAEMPRGGGYGGSQGSYDEALVLEEELSTIESWRRGIAPFGEDDSADFELISPEAERALRKQRRAEERGDDDMVSRSGRSERSSRTHRSSRTTKTTKTHRSHHSRKPESEAPDRRSSALTVKDDESVAGSQRSHRSTRSKRSERTAVLAIEPAPAAGSDNGLEHVLRPKKDSMLKSLFKKKEKDGRLESREKVSAVVF</sequence>
<feature type="compositionally biased region" description="Basic and acidic residues" evidence="1">
    <location>
        <begin position="576"/>
        <end position="595"/>
    </location>
</feature>
<dbReference type="EMBL" id="CVQI01001336">
    <property type="protein sequence ID" value="CRK08644.1"/>
    <property type="molecule type" value="Genomic_DNA"/>
</dbReference>
<feature type="compositionally biased region" description="Basic residues" evidence="1">
    <location>
        <begin position="555"/>
        <end position="575"/>
    </location>
</feature>
<keyword evidence="2" id="KW-0472">Membrane</keyword>
<feature type="region of interest" description="Disordered" evidence="1">
    <location>
        <begin position="166"/>
        <end position="200"/>
    </location>
</feature>
<feature type="compositionally biased region" description="Basic residues" evidence="1">
    <location>
        <begin position="602"/>
        <end position="611"/>
    </location>
</feature>
<feature type="region of interest" description="Disordered" evidence="1">
    <location>
        <begin position="463"/>
        <end position="486"/>
    </location>
</feature>
<accession>A0A0G4KL13</accession>
<feature type="compositionally biased region" description="Basic and acidic residues" evidence="1">
    <location>
        <begin position="529"/>
        <end position="554"/>
    </location>
</feature>
<evidence type="ECO:0000256" key="1">
    <source>
        <dbReference type="SAM" id="MobiDB-lite"/>
    </source>
</evidence>
<feature type="transmembrane region" description="Helical" evidence="2">
    <location>
        <begin position="408"/>
        <end position="429"/>
    </location>
</feature>
<keyword evidence="2" id="KW-1133">Transmembrane helix</keyword>
<evidence type="ECO:0000313" key="4">
    <source>
        <dbReference type="Proteomes" id="UP000045706"/>
    </source>
</evidence>
<feature type="region of interest" description="Disordered" evidence="1">
    <location>
        <begin position="529"/>
        <end position="616"/>
    </location>
</feature>
<dbReference type="AlphaFoldDB" id="A0A0G4KL13"/>
<reference evidence="4" key="1">
    <citation type="submission" date="2015-05" db="EMBL/GenBank/DDBJ databases">
        <authorList>
            <person name="Fogelqvist Johan"/>
        </authorList>
    </citation>
    <scope>NUCLEOTIDE SEQUENCE [LARGE SCALE GENOMIC DNA]</scope>
</reference>
<feature type="compositionally biased region" description="Basic residues" evidence="1">
    <location>
        <begin position="170"/>
        <end position="183"/>
    </location>
</feature>
<evidence type="ECO:0000313" key="3">
    <source>
        <dbReference type="EMBL" id="CRK08644.1"/>
    </source>
</evidence>
<evidence type="ECO:0000256" key="2">
    <source>
        <dbReference type="SAM" id="Phobius"/>
    </source>
</evidence>
<protein>
    <submittedName>
        <fullName evidence="3">Uncharacterized protein</fullName>
    </submittedName>
</protein>
<dbReference type="Proteomes" id="UP000045706">
    <property type="component" value="Unassembled WGS sequence"/>
</dbReference>
<proteinExistence type="predicted"/>
<organism evidence="3 4">
    <name type="scientific">Verticillium longisporum</name>
    <name type="common">Verticillium dahliae var. longisporum</name>
    <dbReference type="NCBI Taxonomy" id="100787"/>
    <lineage>
        <taxon>Eukaryota</taxon>
        <taxon>Fungi</taxon>
        <taxon>Dikarya</taxon>
        <taxon>Ascomycota</taxon>
        <taxon>Pezizomycotina</taxon>
        <taxon>Sordariomycetes</taxon>
        <taxon>Hypocreomycetidae</taxon>
        <taxon>Glomerellales</taxon>
        <taxon>Plectosphaerellaceae</taxon>
        <taxon>Verticillium</taxon>
    </lineage>
</organism>
<keyword evidence="2" id="KW-0812">Transmembrane</keyword>
<name>A0A0G4KL13_VERLO</name>
<gene>
    <name evidence="3" type="ORF">BN1723_008992</name>
</gene>